<evidence type="ECO:0000313" key="1">
    <source>
        <dbReference type="EMBL" id="CEP20831.1"/>
    </source>
</evidence>
<evidence type="ECO:0000313" key="2">
    <source>
        <dbReference type="Proteomes" id="UP000038830"/>
    </source>
</evidence>
<name>A0A0H5BZQ3_CYBJN</name>
<dbReference type="EMBL" id="CDQK01000001">
    <property type="protein sequence ID" value="CEP20831.1"/>
    <property type="molecule type" value="Genomic_DNA"/>
</dbReference>
<protein>
    <submittedName>
        <fullName evidence="1">Uncharacterized protein</fullName>
    </submittedName>
</protein>
<gene>
    <name evidence="1" type="ORF">BN1211_0787</name>
</gene>
<reference evidence="2" key="1">
    <citation type="journal article" date="2015" name="J. Biotechnol.">
        <title>The structure of the Cyberlindnera jadinii genome and its relation to Candida utilis analyzed by the occurrence of single nucleotide polymorphisms.</title>
        <authorList>
            <person name="Rupp O."/>
            <person name="Brinkrolf K."/>
            <person name="Buerth C."/>
            <person name="Kunigo M."/>
            <person name="Schneider J."/>
            <person name="Jaenicke S."/>
            <person name="Goesmann A."/>
            <person name="Puehler A."/>
            <person name="Jaeger K.-E."/>
            <person name="Ernst J.F."/>
        </authorList>
    </citation>
    <scope>NUCLEOTIDE SEQUENCE [LARGE SCALE GENOMIC DNA]</scope>
    <source>
        <strain evidence="2">ATCC 18201 / CBS 1600 / BCRC 20928 / JCM 3617 / NBRC 0987 / NRRL Y-1542</strain>
    </source>
</reference>
<proteinExistence type="predicted"/>
<organism evidence="1 2">
    <name type="scientific">Cyberlindnera jadinii (strain ATCC 18201 / CBS 1600 / BCRC 20928 / JCM 3617 / NBRC 0987 / NRRL Y-1542)</name>
    <name type="common">Torula yeast</name>
    <name type="synonym">Candida utilis</name>
    <dbReference type="NCBI Taxonomy" id="983966"/>
    <lineage>
        <taxon>Eukaryota</taxon>
        <taxon>Fungi</taxon>
        <taxon>Dikarya</taxon>
        <taxon>Ascomycota</taxon>
        <taxon>Saccharomycotina</taxon>
        <taxon>Saccharomycetes</taxon>
        <taxon>Phaffomycetales</taxon>
        <taxon>Phaffomycetaceae</taxon>
        <taxon>Cyberlindnera</taxon>
    </lineage>
</organism>
<dbReference type="AlphaFoldDB" id="A0A0H5BZQ3"/>
<accession>A0A0H5BZQ3</accession>
<dbReference type="Proteomes" id="UP000038830">
    <property type="component" value="Unassembled WGS sequence"/>
</dbReference>
<sequence>MVFKTLARLQMFQTEYIAQHCVPWHPPAVQSTTADNSEDGAHVSLHHNFAEAYPPGPNWVNPSNVLWSTGPRTIASA</sequence>